<keyword evidence="4" id="KW-0479">Metal-binding</keyword>
<dbReference type="NCBIfam" id="TIGR00633">
    <property type="entry name" value="xth"/>
    <property type="match status" value="1"/>
</dbReference>
<evidence type="ECO:0000256" key="1">
    <source>
        <dbReference type="ARBA" id="ARBA00001936"/>
    </source>
</evidence>
<sequence>MAESAIAKWGGERFPPERMKLATFNVNSIRQRAGHVARFLARAQPDLLFLQETRCTAEQVPTTEFEALGYHTHAVGQGGGRNGVAVIARIPFDIVAEHLPGDTEDTQARYIEVQAKGLNAAGIYLPNGNSGGDPGYAYKLAWMDRLRAVAAERLDTFTPFAVLGDFNVCPTDADLAPGALPPTDALVRPETRAHFRALLHLGLTDALRALHPAETLFTYWDYGAAFETNRGLRIDHVLLSPDLAERLDTCEVDTAPRSEAQPSDHTPVIATLR</sequence>
<dbReference type="PANTHER" id="PTHR43250:SF2">
    <property type="entry name" value="EXODEOXYRIBONUCLEASE III"/>
    <property type="match status" value="1"/>
</dbReference>
<evidence type="ECO:0000313" key="9">
    <source>
        <dbReference type="EMBL" id="BDG72727.1"/>
    </source>
</evidence>
<dbReference type="Gene3D" id="3.60.10.10">
    <property type="entry name" value="Endonuclease/exonuclease/phosphatase"/>
    <property type="match status" value="1"/>
</dbReference>
<evidence type="ECO:0000256" key="4">
    <source>
        <dbReference type="ARBA" id="ARBA00022723"/>
    </source>
</evidence>
<comment type="similarity">
    <text evidence="3">Belongs to the DNA repair enzymes AP/ExoA family.</text>
</comment>
<evidence type="ECO:0000256" key="7">
    <source>
        <dbReference type="SAM" id="MobiDB-lite"/>
    </source>
</evidence>
<dbReference type="PROSITE" id="PS51435">
    <property type="entry name" value="AP_NUCLEASE_F1_4"/>
    <property type="match status" value="1"/>
</dbReference>
<evidence type="ECO:0000313" key="10">
    <source>
        <dbReference type="Proteomes" id="UP000831327"/>
    </source>
</evidence>
<dbReference type="SUPFAM" id="SSF56219">
    <property type="entry name" value="DNase I-like"/>
    <property type="match status" value="1"/>
</dbReference>
<dbReference type="CDD" id="cd09086">
    <property type="entry name" value="ExoIII-like_AP-endo"/>
    <property type="match status" value="1"/>
</dbReference>
<evidence type="ECO:0000256" key="5">
    <source>
        <dbReference type="ARBA" id="ARBA00022801"/>
    </source>
</evidence>
<accession>A0ABN6P265</accession>
<dbReference type="PROSITE" id="PS00728">
    <property type="entry name" value="AP_NUCLEASE_F1_3"/>
    <property type="match status" value="1"/>
</dbReference>
<reference evidence="9 10" key="1">
    <citation type="journal article" date="2016" name="Microbes Environ.">
        <title>Phylogenetically diverse aerobic anoxygenic phototrophic bacteria isolated from epilithic biofilms in Tama river, Japan.</title>
        <authorList>
            <person name="Hirose S."/>
            <person name="Matsuura K."/>
            <person name="Haruta S."/>
        </authorList>
    </citation>
    <scope>NUCLEOTIDE SEQUENCE [LARGE SCALE GENOMIC DNA]</scope>
    <source>
        <strain evidence="9 10">S08</strain>
    </source>
</reference>
<comment type="cofactor">
    <cofactor evidence="2">
        <name>Mg(2+)</name>
        <dbReference type="ChEBI" id="CHEBI:18420"/>
    </cofactor>
</comment>
<organism evidence="9 10">
    <name type="scientific">Roseomonas fluvialis</name>
    <dbReference type="NCBI Taxonomy" id="1750527"/>
    <lineage>
        <taxon>Bacteria</taxon>
        <taxon>Pseudomonadati</taxon>
        <taxon>Pseudomonadota</taxon>
        <taxon>Alphaproteobacteria</taxon>
        <taxon>Acetobacterales</taxon>
        <taxon>Roseomonadaceae</taxon>
        <taxon>Roseomonas</taxon>
    </lineage>
</organism>
<dbReference type="InterPro" id="IPR036691">
    <property type="entry name" value="Endo/exonu/phosph_ase_sf"/>
</dbReference>
<feature type="region of interest" description="Disordered" evidence="7">
    <location>
        <begin position="254"/>
        <end position="273"/>
    </location>
</feature>
<dbReference type="PANTHER" id="PTHR43250">
    <property type="entry name" value="EXODEOXYRIBONUCLEASE III"/>
    <property type="match status" value="1"/>
</dbReference>
<keyword evidence="10" id="KW-1185">Reference proteome</keyword>
<evidence type="ECO:0000259" key="8">
    <source>
        <dbReference type="Pfam" id="PF03372"/>
    </source>
</evidence>
<dbReference type="Proteomes" id="UP000831327">
    <property type="component" value="Chromosome"/>
</dbReference>
<evidence type="ECO:0000256" key="2">
    <source>
        <dbReference type="ARBA" id="ARBA00001946"/>
    </source>
</evidence>
<protein>
    <submittedName>
        <fullName evidence="9">Exodeoxyribonuclease III</fullName>
    </submittedName>
</protein>
<dbReference type="InterPro" id="IPR020848">
    <property type="entry name" value="AP_endonuclease_F1_CS"/>
</dbReference>
<evidence type="ECO:0000256" key="6">
    <source>
        <dbReference type="ARBA" id="ARBA00022842"/>
    </source>
</evidence>
<dbReference type="Pfam" id="PF03372">
    <property type="entry name" value="Exo_endo_phos"/>
    <property type="match status" value="1"/>
</dbReference>
<dbReference type="EMBL" id="AP025637">
    <property type="protein sequence ID" value="BDG72727.1"/>
    <property type="molecule type" value="Genomic_DNA"/>
</dbReference>
<keyword evidence="5" id="KW-0378">Hydrolase</keyword>
<dbReference type="InterPro" id="IPR037493">
    <property type="entry name" value="ExoIII-like"/>
</dbReference>
<gene>
    <name evidence="9" type="ORF">Rmf_26560</name>
</gene>
<keyword evidence="6" id="KW-0460">Magnesium</keyword>
<feature type="domain" description="Endonuclease/exonuclease/phosphatase" evidence="8">
    <location>
        <begin position="22"/>
        <end position="265"/>
    </location>
</feature>
<name>A0ABN6P265_9PROT</name>
<proteinExistence type="inferred from homology"/>
<dbReference type="InterPro" id="IPR005135">
    <property type="entry name" value="Endo/exonuclease/phosphatase"/>
</dbReference>
<comment type="cofactor">
    <cofactor evidence="1">
        <name>Mn(2+)</name>
        <dbReference type="ChEBI" id="CHEBI:29035"/>
    </cofactor>
</comment>
<dbReference type="InterPro" id="IPR004808">
    <property type="entry name" value="AP_endonuc_1"/>
</dbReference>
<evidence type="ECO:0000256" key="3">
    <source>
        <dbReference type="ARBA" id="ARBA00007092"/>
    </source>
</evidence>
<dbReference type="NCBIfam" id="TIGR00195">
    <property type="entry name" value="exoDNase_III"/>
    <property type="match status" value="1"/>
</dbReference>